<dbReference type="InterPro" id="IPR009049">
    <property type="entry name" value="Argininosuccinate_lyase"/>
</dbReference>
<dbReference type="RefSeq" id="WP_169224516.1">
    <property type="nucleotide sequence ID" value="NZ_JABBGC010000001.1"/>
</dbReference>
<dbReference type="PANTHER" id="PTHR43814:SF1">
    <property type="entry name" value="ARGININOSUCCINATE LYASE"/>
    <property type="match status" value="1"/>
</dbReference>
<protein>
    <recommendedName>
        <fullName evidence="3 5">Argininosuccinate lyase</fullName>
        <shortName evidence="5">ASAL</shortName>
        <ecNumber evidence="3 5">4.3.2.1</ecNumber>
    </recommendedName>
    <alternativeName>
        <fullName evidence="5">Arginosuccinase</fullName>
    </alternativeName>
</protein>
<keyword evidence="6" id="KW-1133">Transmembrane helix</keyword>
<dbReference type="GO" id="GO:0042450">
    <property type="term" value="P:L-arginine biosynthetic process via ornithine"/>
    <property type="evidence" value="ECO:0007669"/>
    <property type="project" value="UniProtKB-UniRule"/>
</dbReference>
<accession>A0A848GFP4</accession>
<dbReference type="GO" id="GO:0005829">
    <property type="term" value="C:cytosol"/>
    <property type="evidence" value="ECO:0007669"/>
    <property type="project" value="TreeGrafter"/>
</dbReference>
<comment type="pathway">
    <text evidence="2 5">Amino-acid biosynthesis; L-arginine biosynthesis; L-arginine from L-ornithine and carbamoyl phosphate: step 3/3.</text>
</comment>
<comment type="similarity">
    <text evidence="5">Belongs to the lyase 1 family. Argininosuccinate lyase subfamily.</text>
</comment>
<evidence type="ECO:0000256" key="6">
    <source>
        <dbReference type="SAM" id="Phobius"/>
    </source>
</evidence>
<dbReference type="AlphaFoldDB" id="A0A848GFP4"/>
<dbReference type="GO" id="GO:0004056">
    <property type="term" value="F:argininosuccinate lyase activity"/>
    <property type="evidence" value="ECO:0007669"/>
    <property type="project" value="UniProtKB-UniRule"/>
</dbReference>
<dbReference type="InterPro" id="IPR024083">
    <property type="entry name" value="Fumarase/histidase_N"/>
</dbReference>
<dbReference type="PRINTS" id="PR00149">
    <property type="entry name" value="FUMRATELYASE"/>
</dbReference>
<keyword evidence="9" id="KW-1185">Reference proteome</keyword>
<dbReference type="InterPro" id="IPR008948">
    <property type="entry name" value="L-Aspartase-like"/>
</dbReference>
<dbReference type="PRINTS" id="PR00145">
    <property type="entry name" value="ARGSUCLYASE"/>
</dbReference>
<dbReference type="UniPathway" id="UPA00068">
    <property type="reaction ID" value="UER00114"/>
</dbReference>
<gene>
    <name evidence="5 8" type="primary">argH</name>
    <name evidence="8" type="ORF">HHL17_09650</name>
</gene>
<evidence type="ECO:0000256" key="3">
    <source>
        <dbReference type="ARBA" id="ARBA00012338"/>
    </source>
</evidence>
<dbReference type="InterPro" id="IPR022761">
    <property type="entry name" value="Fumarate_lyase_N"/>
</dbReference>
<comment type="subcellular location">
    <subcellularLocation>
        <location evidence="5">Cytoplasm</location>
    </subcellularLocation>
</comment>
<dbReference type="Gene3D" id="1.20.200.10">
    <property type="entry name" value="Fumarase/aspartase (Central domain)"/>
    <property type="match status" value="1"/>
</dbReference>
<keyword evidence="6" id="KW-0812">Transmembrane</keyword>
<keyword evidence="5" id="KW-0963">Cytoplasm</keyword>
<comment type="caution">
    <text evidence="8">The sequence shown here is derived from an EMBL/GenBank/DDBJ whole genome shotgun (WGS) entry which is preliminary data.</text>
</comment>
<dbReference type="InterPro" id="IPR000362">
    <property type="entry name" value="Fumarate_lyase_fam"/>
</dbReference>
<dbReference type="NCBIfam" id="TIGR00838">
    <property type="entry name" value="argH"/>
    <property type="match status" value="1"/>
</dbReference>
<reference evidence="8 9" key="1">
    <citation type="submission" date="2020-04" db="EMBL/GenBank/DDBJ databases">
        <title>Chitinophaga sp. G-6-1-13 sp. nov., isolated from soil.</title>
        <authorList>
            <person name="Dahal R.H."/>
            <person name="Chaudhary D.K."/>
        </authorList>
    </citation>
    <scope>NUCLEOTIDE SEQUENCE [LARGE SCALE GENOMIC DNA]</scope>
    <source>
        <strain evidence="8 9">G-6-1-13</strain>
    </source>
</reference>
<evidence type="ECO:0000256" key="2">
    <source>
        <dbReference type="ARBA" id="ARBA00004941"/>
    </source>
</evidence>
<proteinExistence type="inferred from homology"/>
<evidence type="ECO:0000256" key="1">
    <source>
        <dbReference type="ARBA" id="ARBA00000985"/>
    </source>
</evidence>
<dbReference type="Proteomes" id="UP000583266">
    <property type="component" value="Unassembled WGS sequence"/>
</dbReference>
<keyword evidence="5 8" id="KW-0456">Lyase</keyword>
<keyword evidence="5" id="KW-0028">Amino-acid biosynthesis</keyword>
<dbReference type="PROSITE" id="PS00163">
    <property type="entry name" value="FUMARATE_LYASES"/>
    <property type="match status" value="1"/>
</dbReference>
<comment type="catalytic activity">
    <reaction evidence="1 5">
        <text>2-(N(omega)-L-arginino)succinate = fumarate + L-arginine</text>
        <dbReference type="Rhea" id="RHEA:24020"/>
        <dbReference type="ChEBI" id="CHEBI:29806"/>
        <dbReference type="ChEBI" id="CHEBI:32682"/>
        <dbReference type="ChEBI" id="CHEBI:57472"/>
        <dbReference type="EC" id="4.3.2.1"/>
    </reaction>
</comment>
<dbReference type="HAMAP" id="MF_00006">
    <property type="entry name" value="Arg_succ_lyase"/>
    <property type="match status" value="1"/>
</dbReference>
<feature type="domain" description="Fumarate lyase N-terminal" evidence="7">
    <location>
        <begin position="38"/>
        <end position="295"/>
    </location>
</feature>
<keyword evidence="6" id="KW-0472">Membrane</keyword>
<evidence type="ECO:0000313" key="9">
    <source>
        <dbReference type="Proteomes" id="UP000583266"/>
    </source>
</evidence>
<dbReference type="EMBL" id="JABBGC010000001">
    <property type="protein sequence ID" value="NML37455.1"/>
    <property type="molecule type" value="Genomic_DNA"/>
</dbReference>
<organism evidence="8 9">
    <name type="scientific">Chitinophaga fulva</name>
    <dbReference type="NCBI Taxonomy" id="2728842"/>
    <lineage>
        <taxon>Bacteria</taxon>
        <taxon>Pseudomonadati</taxon>
        <taxon>Bacteroidota</taxon>
        <taxon>Chitinophagia</taxon>
        <taxon>Chitinophagales</taxon>
        <taxon>Chitinophagaceae</taxon>
        <taxon>Chitinophaga</taxon>
    </lineage>
</organism>
<dbReference type="EC" id="4.3.2.1" evidence="3 5"/>
<dbReference type="CDD" id="cd01359">
    <property type="entry name" value="Argininosuccinate_lyase"/>
    <property type="match status" value="1"/>
</dbReference>
<dbReference type="InterPro" id="IPR020557">
    <property type="entry name" value="Fumarate_lyase_CS"/>
</dbReference>
<dbReference type="SUPFAM" id="SSF48557">
    <property type="entry name" value="L-aspartase-like"/>
    <property type="match status" value="1"/>
</dbReference>
<evidence type="ECO:0000256" key="4">
    <source>
        <dbReference type="ARBA" id="ARBA00022571"/>
    </source>
</evidence>
<evidence type="ECO:0000256" key="5">
    <source>
        <dbReference type="HAMAP-Rule" id="MF_00006"/>
    </source>
</evidence>
<dbReference type="Gene3D" id="1.10.275.10">
    <property type="entry name" value="Fumarase/aspartase (N-terminal domain)"/>
    <property type="match status" value="1"/>
</dbReference>
<dbReference type="Gene3D" id="1.10.40.30">
    <property type="entry name" value="Fumarase/aspartase (C-terminal domain)"/>
    <property type="match status" value="1"/>
</dbReference>
<dbReference type="PANTHER" id="PTHR43814">
    <property type="entry name" value="ARGININOSUCCINATE LYASE"/>
    <property type="match status" value="1"/>
</dbReference>
<evidence type="ECO:0000313" key="8">
    <source>
        <dbReference type="EMBL" id="NML37455.1"/>
    </source>
</evidence>
<feature type="transmembrane region" description="Helical" evidence="6">
    <location>
        <begin position="237"/>
        <end position="254"/>
    </location>
</feature>
<dbReference type="Pfam" id="PF00206">
    <property type="entry name" value="Lyase_1"/>
    <property type="match status" value="1"/>
</dbReference>
<sequence length="444" mass="49767">MKLWQKDKASLDAVEKFTVGKDREMDAFLAPFDVLGSMAHITMLQSIGLLEADELTILKQELKKIYQDIQEGNFVLEDGVEDIHSQVELLLTRRLGEVGKKIHSGRSRNDQVLVDLKLFLRHELQTLVSSVKALFDLLQQKSEQYKDHLIPGYTHLQIAMPSSFGLWFGAYAESLVDDLTMLQGAYKVVNKNPLGSAAGYGSSFPLDREMTTRLLGFDALNYNVVYAQMGRGKTEKIVAFALAGIAATIAKMAMDACMFMNQNFGFISFPDELTTGSSIMPHKKNPDVWELIRSHGNKLQALPNEIAMMITNLPSGYHRDLQLLKENLFPAFQTLRDCTDMSRLMLENIRIKEDILDDDKYQYLFSVEVVNNLVLQGTPFREAYKQVGMDIEHGTFAPSKEVKHTHAGSIGNLCTAQIADQMDSVIKGFPFDAVEKAIAELLAS</sequence>
<evidence type="ECO:0000259" key="7">
    <source>
        <dbReference type="Pfam" id="PF00206"/>
    </source>
</evidence>
<keyword evidence="4 5" id="KW-0055">Arginine biosynthesis</keyword>
<name>A0A848GFP4_9BACT</name>